<dbReference type="GO" id="GO:0005765">
    <property type="term" value="C:lysosomal membrane"/>
    <property type="evidence" value="ECO:0007669"/>
    <property type="project" value="InterPro"/>
</dbReference>
<dbReference type="Gene3D" id="1.10.287.70">
    <property type="match status" value="1"/>
</dbReference>
<dbReference type="InterPro" id="IPR028801">
    <property type="entry name" value="TPC1_animal"/>
</dbReference>
<keyword evidence="1" id="KW-1133">Transmembrane helix</keyword>
<dbReference type="GO" id="GO:0010008">
    <property type="term" value="C:endosome membrane"/>
    <property type="evidence" value="ECO:0007669"/>
    <property type="project" value="TreeGrafter"/>
</dbReference>
<evidence type="ECO:0000313" key="3">
    <source>
        <dbReference type="Proteomes" id="UP000054359"/>
    </source>
</evidence>
<protein>
    <submittedName>
        <fullName evidence="2">Two pore calcium channel protein 1</fullName>
    </submittedName>
</protein>
<dbReference type="EMBL" id="KK112990">
    <property type="protein sequence ID" value="KFM59032.1"/>
    <property type="molecule type" value="Genomic_DNA"/>
</dbReference>
<feature type="transmembrane region" description="Helical" evidence="1">
    <location>
        <begin position="23"/>
        <end position="48"/>
    </location>
</feature>
<reference evidence="2 3" key="1">
    <citation type="submission" date="2013-11" db="EMBL/GenBank/DDBJ databases">
        <title>Genome sequencing of Stegodyphus mimosarum.</title>
        <authorList>
            <person name="Bechsgaard J."/>
        </authorList>
    </citation>
    <scope>NUCLEOTIDE SEQUENCE [LARGE SCALE GENOMIC DNA]</scope>
</reference>
<dbReference type="STRING" id="407821.A0A087T1P3"/>
<sequence>MVVNNWFIIMNGYAFVVSQWTRIFFMSFYVVTMVVINIVVAFVLEAFLFRIQYKRMTGDMDKETLVRVDIGLNQQEIDFCRSNVNLSKSQLMAFARDQDSPQVIFRGTRTRTKFSFSLKMYAEEVKKWLKKAEDEERLQRDLLLSRLQQEQHNNRRLSEGDAHDRTLTV</sequence>
<dbReference type="PANTHER" id="PTHR46474:SF1">
    <property type="entry name" value="TWO PORE CHANNEL PROTEIN 1"/>
    <property type="match status" value="1"/>
</dbReference>
<gene>
    <name evidence="2" type="ORF">X975_03507</name>
</gene>
<keyword evidence="1" id="KW-0812">Transmembrane</keyword>
<dbReference type="OMA" id="QWTRIFF"/>
<proteinExistence type="predicted"/>
<dbReference type="OrthoDB" id="10068803at2759"/>
<dbReference type="GO" id="GO:0022832">
    <property type="term" value="F:voltage-gated channel activity"/>
    <property type="evidence" value="ECO:0007669"/>
    <property type="project" value="InterPro"/>
</dbReference>
<keyword evidence="1" id="KW-0472">Membrane</keyword>
<organism evidence="2 3">
    <name type="scientific">Stegodyphus mimosarum</name>
    <name type="common">African social velvet spider</name>
    <dbReference type="NCBI Taxonomy" id="407821"/>
    <lineage>
        <taxon>Eukaryota</taxon>
        <taxon>Metazoa</taxon>
        <taxon>Ecdysozoa</taxon>
        <taxon>Arthropoda</taxon>
        <taxon>Chelicerata</taxon>
        <taxon>Arachnida</taxon>
        <taxon>Araneae</taxon>
        <taxon>Araneomorphae</taxon>
        <taxon>Entelegynae</taxon>
        <taxon>Eresoidea</taxon>
        <taxon>Eresidae</taxon>
        <taxon>Stegodyphus</taxon>
    </lineage>
</organism>
<dbReference type="Proteomes" id="UP000054359">
    <property type="component" value="Unassembled WGS sequence"/>
</dbReference>
<keyword evidence="3" id="KW-1185">Reference proteome</keyword>
<dbReference type="AlphaFoldDB" id="A0A087T1P3"/>
<name>A0A087T1P3_STEMI</name>
<feature type="non-terminal residue" evidence="2">
    <location>
        <position position="169"/>
    </location>
</feature>
<evidence type="ECO:0000256" key="1">
    <source>
        <dbReference type="SAM" id="Phobius"/>
    </source>
</evidence>
<evidence type="ECO:0000313" key="2">
    <source>
        <dbReference type="EMBL" id="KFM59032.1"/>
    </source>
</evidence>
<accession>A0A087T1P3</accession>
<dbReference type="PANTHER" id="PTHR46474">
    <property type="entry name" value="TWO PORE CALCIUM CHANNEL PROTEIN 1"/>
    <property type="match status" value="1"/>
</dbReference>